<feature type="binding site" evidence="1">
    <location>
        <position position="23"/>
    </location>
    <ligand>
        <name>Zn(2+)</name>
        <dbReference type="ChEBI" id="CHEBI:29105"/>
    </ligand>
</feature>
<keyword evidence="5" id="KW-0808">Transferase</keyword>
<dbReference type="InterPro" id="IPR016718">
    <property type="entry name" value="rRNA_m1G-MeTrfase_A_prd"/>
</dbReference>
<dbReference type="GO" id="GO:0046872">
    <property type="term" value="F:metal ion binding"/>
    <property type="evidence" value="ECO:0007669"/>
    <property type="project" value="UniProtKB-KW"/>
</dbReference>
<feature type="binding site" evidence="2">
    <location>
        <position position="80"/>
    </location>
    <ligand>
        <name>S-adenosyl-L-methionine</name>
        <dbReference type="ChEBI" id="CHEBI:59789"/>
    </ligand>
</feature>
<dbReference type="PIRSF" id="PIRSF018249">
    <property type="entry name" value="MyrA_prd"/>
    <property type="match status" value="1"/>
</dbReference>
<feature type="binding site" evidence="1">
    <location>
        <position position="41"/>
    </location>
    <ligand>
        <name>Zn(2+)</name>
        <dbReference type="ChEBI" id="CHEBI:29105"/>
    </ligand>
</feature>
<dbReference type="InterPro" id="IPR048647">
    <property type="entry name" value="RlmA_N"/>
</dbReference>
<dbReference type="EMBL" id="JACDUT010000010">
    <property type="protein sequence ID" value="MBA2876233.1"/>
    <property type="molecule type" value="Genomic_DNA"/>
</dbReference>
<keyword evidence="1" id="KW-0862">Zinc</keyword>
<feature type="domain" description="Methyltransferase" evidence="3">
    <location>
        <begin position="104"/>
        <end position="173"/>
    </location>
</feature>
<evidence type="ECO:0000259" key="4">
    <source>
        <dbReference type="Pfam" id="PF21302"/>
    </source>
</evidence>
<protein>
    <submittedName>
        <fullName evidence="5">23S rRNA (Guanine745-N1)-methyltransferase</fullName>
        <ecNumber evidence="5">2.1.1.187</ecNumber>
    </submittedName>
</protein>
<dbReference type="EC" id="2.1.1.187" evidence="5"/>
<name>A0A7W0BZN7_9BACL</name>
<feature type="domain" description="23S rRNA (guanine(745)-N(1))-methyltransferase N-terminal" evidence="4">
    <location>
        <begin position="18"/>
        <end position="54"/>
    </location>
</feature>
<sequence length="291" mass="33007">MTKKIKSAELVSEFVGVFRCPLCKSSMRVVDFKSLICSKNHTFDFAKQGYINLMTHPSNSHYKKELFEARHKIIMESNLYTSMHETIAKVIKEYMDASLNPFMVADLGCGEGSHLQKSLDECMIPAMTGVGLDISKEGIVMAAKRYDNQIWLVGDLAKSPLADQSFHVVLNILSPSNYKEFKRILVEDGLVIKVVPRPNYLKELREVLFDNNEKKVYKNDQIVSLFKKHLHLLDVFNLCYTKNLKKAELKNLVQMTPLAWSADKARIDAFINRDSAAITVDLDILVGANKA</sequence>
<dbReference type="GO" id="GO:0052911">
    <property type="term" value="F:23S rRNA (guanine(745)-N(1))-methyltransferase activity"/>
    <property type="evidence" value="ECO:0007669"/>
    <property type="project" value="UniProtKB-EC"/>
</dbReference>
<keyword evidence="1" id="KW-0479">Metal-binding</keyword>
<evidence type="ECO:0000259" key="3">
    <source>
        <dbReference type="Pfam" id="PF13649"/>
    </source>
</evidence>
<evidence type="ECO:0000256" key="1">
    <source>
        <dbReference type="PIRSR" id="PIRSR018249-1"/>
    </source>
</evidence>
<dbReference type="SUPFAM" id="SSF53335">
    <property type="entry name" value="S-adenosyl-L-methionine-dependent methyltransferases"/>
    <property type="match status" value="1"/>
</dbReference>
<evidence type="ECO:0000313" key="6">
    <source>
        <dbReference type="Proteomes" id="UP000523087"/>
    </source>
</evidence>
<dbReference type="Proteomes" id="UP000523087">
    <property type="component" value="Unassembled WGS sequence"/>
</dbReference>
<dbReference type="RefSeq" id="WP_181556960.1">
    <property type="nucleotide sequence ID" value="NZ_JACDUT010000010.1"/>
</dbReference>
<dbReference type="AlphaFoldDB" id="A0A7W0BZN7"/>
<comment type="caution">
    <text evidence="5">The sequence shown here is derived from an EMBL/GenBank/DDBJ whole genome shotgun (WGS) entry which is preliminary data.</text>
</comment>
<gene>
    <name evidence="5" type="ORF">HNR31_003028</name>
</gene>
<accession>A0A7W0BZN7</accession>
<feature type="binding site" evidence="1">
    <location>
        <position position="20"/>
    </location>
    <ligand>
        <name>Zn(2+)</name>
        <dbReference type="ChEBI" id="CHEBI:29105"/>
    </ligand>
</feature>
<dbReference type="InterPro" id="IPR041698">
    <property type="entry name" value="Methyltransf_25"/>
</dbReference>
<keyword evidence="5" id="KW-0489">Methyltransferase</keyword>
<dbReference type="InterPro" id="IPR029063">
    <property type="entry name" value="SAM-dependent_MTases_sf"/>
</dbReference>
<dbReference type="CDD" id="cd02440">
    <property type="entry name" value="AdoMet_MTases"/>
    <property type="match status" value="1"/>
</dbReference>
<evidence type="ECO:0000313" key="5">
    <source>
        <dbReference type="EMBL" id="MBA2876233.1"/>
    </source>
</evidence>
<dbReference type="Gene3D" id="3.40.50.150">
    <property type="entry name" value="Vaccinia Virus protein VP39"/>
    <property type="match status" value="1"/>
</dbReference>
<keyword evidence="6" id="KW-1185">Reference proteome</keyword>
<evidence type="ECO:0000256" key="2">
    <source>
        <dbReference type="PIRSR" id="PIRSR018249-2"/>
    </source>
</evidence>
<feature type="binding site" evidence="2">
    <location>
        <position position="200"/>
    </location>
    <ligand>
        <name>S-adenosyl-L-methionine</name>
        <dbReference type="ChEBI" id="CHEBI:59789"/>
    </ligand>
</feature>
<dbReference type="Pfam" id="PF21302">
    <property type="entry name" value="Zn_ribbon_RlmA"/>
    <property type="match status" value="1"/>
</dbReference>
<feature type="binding site" evidence="1">
    <location>
        <position position="37"/>
    </location>
    <ligand>
        <name>Zn(2+)</name>
        <dbReference type="ChEBI" id="CHEBI:29105"/>
    </ligand>
</feature>
<proteinExistence type="predicted"/>
<feature type="binding site" evidence="2">
    <location>
        <begin position="111"/>
        <end position="112"/>
    </location>
    <ligand>
        <name>S-adenosyl-L-methionine</name>
        <dbReference type="ChEBI" id="CHEBI:59789"/>
    </ligand>
</feature>
<dbReference type="Pfam" id="PF13649">
    <property type="entry name" value="Methyltransf_25"/>
    <property type="match status" value="1"/>
</dbReference>
<organism evidence="5 6">
    <name type="scientific">Thermaerobacillus caldiproteolyticus</name>
    <dbReference type="NCBI Taxonomy" id="247480"/>
    <lineage>
        <taxon>Bacteria</taxon>
        <taxon>Bacillati</taxon>
        <taxon>Bacillota</taxon>
        <taxon>Bacilli</taxon>
        <taxon>Bacillales</taxon>
        <taxon>Anoxybacillaceae</taxon>
        <taxon>Thermaerobacillus</taxon>
    </lineage>
</organism>
<reference evidence="5 6" key="1">
    <citation type="submission" date="2020-07" db="EMBL/GenBank/DDBJ databases">
        <title>Genomic Encyclopedia of Type Strains, Phase IV (KMG-IV): sequencing the most valuable type-strain genomes for metagenomic binning, comparative biology and taxonomic classification.</title>
        <authorList>
            <person name="Goeker M."/>
        </authorList>
    </citation>
    <scope>NUCLEOTIDE SEQUENCE [LARGE SCALE GENOMIC DNA]</scope>
    <source>
        <strain evidence="5 6">DSM 15730</strain>
    </source>
</reference>
<keyword evidence="2" id="KW-0949">S-adenosyl-L-methionine</keyword>